<keyword evidence="1" id="KW-1133">Transmembrane helix</keyword>
<dbReference type="RefSeq" id="WP_154573430.1">
    <property type="nucleotide sequence ID" value="NZ_JAQXGS010000146.1"/>
</dbReference>
<proteinExistence type="predicted"/>
<evidence type="ECO:0000313" key="2">
    <source>
        <dbReference type="EMBL" id="MST50954.1"/>
    </source>
</evidence>
<sequence length="83" mass="9325">MTKSSSLKFGMVLLFLVSVVCAIIIQLEPLRFIFTAVAFLMLGFYNTIEHRTDKKKGSLYFSVMFYCFSLSAMAFAGMSMIIG</sequence>
<accession>A0A6L5Y2D3</accession>
<dbReference type="EMBL" id="VUMZ01000001">
    <property type="protein sequence ID" value="MST50954.1"/>
    <property type="molecule type" value="Genomic_DNA"/>
</dbReference>
<keyword evidence="1" id="KW-0472">Membrane</keyword>
<comment type="caution">
    <text evidence="2">The sequence shown here is derived from an EMBL/GenBank/DDBJ whole genome shotgun (WGS) entry which is preliminary data.</text>
</comment>
<reference evidence="2 3" key="1">
    <citation type="submission" date="2019-08" db="EMBL/GenBank/DDBJ databases">
        <title>In-depth cultivation of the pig gut microbiome towards novel bacterial diversity and tailored functional studies.</title>
        <authorList>
            <person name="Wylensek D."/>
            <person name="Hitch T.C.A."/>
            <person name="Clavel T."/>
        </authorList>
    </citation>
    <scope>NUCLEOTIDE SEQUENCE [LARGE SCALE GENOMIC DNA]</scope>
    <source>
        <strain evidence="2 3">WCA-MUC-591-APC-3H</strain>
    </source>
</reference>
<dbReference type="AlphaFoldDB" id="A0A6L5Y2D3"/>
<keyword evidence="1" id="KW-0812">Transmembrane</keyword>
<dbReference type="GeneID" id="303113936"/>
<name>A0A6L5Y2D3_9FIRM</name>
<evidence type="ECO:0000256" key="1">
    <source>
        <dbReference type="SAM" id="Phobius"/>
    </source>
</evidence>
<protein>
    <submittedName>
        <fullName evidence="2">Uncharacterized protein</fullName>
    </submittedName>
</protein>
<organism evidence="2 3">
    <name type="scientific">Hornefia butyriciproducens</name>
    <dbReference type="NCBI Taxonomy" id="2652293"/>
    <lineage>
        <taxon>Bacteria</taxon>
        <taxon>Bacillati</taxon>
        <taxon>Bacillota</taxon>
        <taxon>Clostridia</taxon>
        <taxon>Peptostreptococcales</taxon>
        <taxon>Anaerovoracaceae</taxon>
        <taxon>Hornefia</taxon>
    </lineage>
</organism>
<dbReference type="Proteomes" id="UP000474676">
    <property type="component" value="Unassembled WGS sequence"/>
</dbReference>
<feature type="transmembrane region" description="Helical" evidence="1">
    <location>
        <begin position="32"/>
        <end position="48"/>
    </location>
</feature>
<feature type="transmembrane region" description="Helical" evidence="1">
    <location>
        <begin position="60"/>
        <end position="82"/>
    </location>
</feature>
<evidence type="ECO:0000313" key="3">
    <source>
        <dbReference type="Proteomes" id="UP000474676"/>
    </source>
</evidence>
<keyword evidence="3" id="KW-1185">Reference proteome</keyword>
<gene>
    <name evidence="2" type="ORF">FYJ64_01235</name>
</gene>